<proteinExistence type="predicted"/>
<dbReference type="GO" id="GO:0005506">
    <property type="term" value="F:iron ion binding"/>
    <property type="evidence" value="ECO:0007669"/>
    <property type="project" value="InterPro"/>
</dbReference>
<dbReference type="NCBIfam" id="TIGR03196">
    <property type="entry name" value="pucD"/>
    <property type="match status" value="1"/>
</dbReference>
<dbReference type="Pfam" id="PF20256">
    <property type="entry name" value="MoCoBD_2"/>
    <property type="match status" value="1"/>
</dbReference>
<dbReference type="InterPro" id="IPR000674">
    <property type="entry name" value="Ald_Oxase/Xan_DH_a/b"/>
</dbReference>
<dbReference type="PANTHER" id="PTHR11908">
    <property type="entry name" value="XANTHINE DEHYDROGENASE"/>
    <property type="match status" value="1"/>
</dbReference>
<dbReference type="InterPro" id="IPR016208">
    <property type="entry name" value="Ald_Oxase/xanthine_DH-like"/>
</dbReference>
<dbReference type="InterPro" id="IPR017609">
    <property type="entry name" value="Xanthine_dehydrogenase_dsu"/>
</dbReference>
<dbReference type="AlphaFoldDB" id="A0A268NZQ9"/>
<dbReference type="InterPro" id="IPR037165">
    <property type="entry name" value="AldOxase/xan_DH_Mopterin-bd_sf"/>
</dbReference>
<dbReference type="SUPFAM" id="SSF56003">
    <property type="entry name" value="Molybdenum cofactor-binding domain"/>
    <property type="match status" value="1"/>
</dbReference>
<dbReference type="PANTHER" id="PTHR11908:SF157">
    <property type="entry name" value="XANTHINE DEHYDROGENASE SUBUNIT D-RELATED"/>
    <property type="match status" value="1"/>
</dbReference>
<organism evidence="2 3">
    <name type="scientific">Shouchella clausii</name>
    <name type="common">Alkalihalobacillus clausii</name>
    <dbReference type="NCBI Taxonomy" id="79880"/>
    <lineage>
        <taxon>Bacteria</taxon>
        <taxon>Bacillati</taxon>
        <taxon>Bacillota</taxon>
        <taxon>Bacilli</taxon>
        <taxon>Bacillales</taxon>
        <taxon>Bacillaceae</taxon>
        <taxon>Shouchella</taxon>
    </lineage>
</organism>
<dbReference type="Pfam" id="PF01315">
    <property type="entry name" value="Ald_Xan_dh_C"/>
    <property type="match status" value="1"/>
</dbReference>
<dbReference type="Pfam" id="PF02738">
    <property type="entry name" value="MoCoBD_1"/>
    <property type="match status" value="1"/>
</dbReference>
<name>A0A268NZQ9_SHOCL</name>
<dbReference type="InterPro" id="IPR036856">
    <property type="entry name" value="Ald_Oxase/Xan_DH_a/b_sf"/>
</dbReference>
<protein>
    <submittedName>
        <fullName evidence="2">Xanthine dehydrogenase subunit D</fullName>
    </submittedName>
</protein>
<accession>A0A268NZQ9</accession>
<dbReference type="Gene3D" id="3.30.365.10">
    <property type="entry name" value="Aldehyde oxidase/xanthine dehydrogenase, molybdopterin binding domain"/>
    <property type="match status" value="5"/>
</dbReference>
<dbReference type="SMART" id="SM01008">
    <property type="entry name" value="Ald_Xan_dh_C"/>
    <property type="match status" value="1"/>
</dbReference>
<sequence>MEKRTIRYDGIPKVTGSLHYLTDLTFRDTLYGKILRSPYPHARILSIHTEKAKQLPGVKAVLTYADVPAVNGYGIIVPDHPVFCDTHVRYVGDAVAAVAAVSVEVAKAALVLIEVEYEELPVLDSPEKALEPQAIKLHPEGNILHVAHHQKGDIGQGFADAAAIVEETYELPRQMHAYMETEGGTVVPEADGGITVYMGTQHGFKDRFQLARILGIPEQQIRIVSSPMGGSFGGKDELNLQPYAALLALKTGRPVKIHHTRMESVRAGLKRHPMKITVRTGADQMGCLTAHHVEIIADTGPYTTLGPAILDFAVEHAVGPYRIPHVLVNGKSVFTNNANAGEFRGFGGNQMTFALEGQMDRLADKLGMCPVELRRRNLRRADDLGPLEQRIVPTDGARLVLERLAETTMREHTTSSRKRVGTGFALTMHGGGLGYGRLDRGGGRLCLTKEGKIEAAFGFEEAGQGILTVIETMMLKAFQCGRSDLDIQIGDTGRVPPTGSTTASRGTSMVWTAIERLKEPFIKALLDQAMRATGIEEKRLQLGAGGVYEQGTLVIDYKSLARFSEMPLCLETSFDFPTSPDPTEGGHYLYTFAAVKAKVEVDRITGRVQVLDLKQAVAAGPVVNELGYRGQIEGGGVMALGYALMEEAIMEQGKYATENFDTYMIPSIKDVPFDMETEAIETLEQGDCYGPRGVGEIGTVAVAPAIAKAIHQACGCWVAKLPVSPERLLEAMEEREEDSWHSHVLTTEK</sequence>
<dbReference type="GO" id="GO:0016491">
    <property type="term" value="F:oxidoreductase activity"/>
    <property type="evidence" value="ECO:0007669"/>
    <property type="project" value="InterPro"/>
</dbReference>
<dbReference type="SUPFAM" id="SSF54665">
    <property type="entry name" value="CO dehydrogenase molybdoprotein N-domain-like"/>
    <property type="match status" value="1"/>
</dbReference>
<gene>
    <name evidence="2" type="primary">pucD</name>
    <name evidence="2" type="ORF">CHH72_11460</name>
</gene>
<dbReference type="Proteomes" id="UP000216207">
    <property type="component" value="Unassembled WGS sequence"/>
</dbReference>
<dbReference type="InterPro" id="IPR008274">
    <property type="entry name" value="AldOxase/xan_DH_MoCoBD1"/>
</dbReference>
<feature type="domain" description="Aldehyde oxidase/xanthine dehydrogenase a/b hammerhead" evidence="1">
    <location>
        <begin position="15"/>
        <end position="121"/>
    </location>
</feature>
<dbReference type="RefSeq" id="WP_095326634.1">
    <property type="nucleotide sequence ID" value="NZ_NPCC01000012.1"/>
</dbReference>
<evidence type="ECO:0000313" key="3">
    <source>
        <dbReference type="Proteomes" id="UP000216207"/>
    </source>
</evidence>
<dbReference type="InterPro" id="IPR046867">
    <property type="entry name" value="AldOxase/xan_DH_MoCoBD2"/>
</dbReference>
<dbReference type="Gene3D" id="3.90.1170.50">
    <property type="entry name" value="Aldehyde oxidase/xanthine dehydrogenase, a/b hammerhead"/>
    <property type="match status" value="1"/>
</dbReference>
<reference evidence="2 3" key="1">
    <citation type="submission" date="2017-07" db="EMBL/GenBank/DDBJ databases">
        <title>Isolation and whole genome analysis of endospore-forming bacteria from heroin.</title>
        <authorList>
            <person name="Kalinowski J."/>
            <person name="Ahrens B."/>
            <person name="Al-Dilaimi A."/>
            <person name="Winkler A."/>
            <person name="Wibberg D."/>
            <person name="Schleenbecker U."/>
            <person name="Ruckert C."/>
            <person name="Wolfel R."/>
            <person name="Grass G."/>
        </authorList>
    </citation>
    <scope>NUCLEOTIDE SEQUENCE [LARGE SCALE GENOMIC DNA]</scope>
    <source>
        <strain evidence="2 3">7539</strain>
    </source>
</reference>
<comment type="caution">
    <text evidence="2">The sequence shown here is derived from an EMBL/GenBank/DDBJ whole genome shotgun (WGS) entry which is preliminary data.</text>
</comment>
<evidence type="ECO:0000313" key="2">
    <source>
        <dbReference type="EMBL" id="PAE88983.1"/>
    </source>
</evidence>
<dbReference type="EMBL" id="NPCC01000012">
    <property type="protein sequence ID" value="PAE88983.1"/>
    <property type="molecule type" value="Genomic_DNA"/>
</dbReference>
<evidence type="ECO:0000259" key="1">
    <source>
        <dbReference type="SMART" id="SM01008"/>
    </source>
</evidence>